<gene>
    <name evidence="1" type="ORF">DERYTH_LOCUS13102</name>
</gene>
<evidence type="ECO:0000313" key="2">
    <source>
        <dbReference type="Proteomes" id="UP000789405"/>
    </source>
</evidence>
<reference evidence="1" key="1">
    <citation type="submission" date="2021-06" db="EMBL/GenBank/DDBJ databases">
        <authorList>
            <person name="Kallberg Y."/>
            <person name="Tangrot J."/>
            <person name="Rosling A."/>
        </authorList>
    </citation>
    <scope>NUCLEOTIDE SEQUENCE</scope>
    <source>
        <strain evidence="1">MA453B</strain>
    </source>
</reference>
<organism evidence="1 2">
    <name type="scientific">Dentiscutata erythropus</name>
    <dbReference type="NCBI Taxonomy" id="1348616"/>
    <lineage>
        <taxon>Eukaryota</taxon>
        <taxon>Fungi</taxon>
        <taxon>Fungi incertae sedis</taxon>
        <taxon>Mucoromycota</taxon>
        <taxon>Glomeromycotina</taxon>
        <taxon>Glomeromycetes</taxon>
        <taxon>Diversisporales</taxon>
        <taxon>Gigasporaceae</taxon>
        <taxon>Dentiscutata</taxon>
    </lineage>
</organism>
<feature type="non-terminal residue" evidence="1">
    <location>
        <position position="150"/>
    </location>
</feature>
<proteinExistence type="predicted"/>
<name>A0A9N9HSB1_9GLOM</name>
<keyword evidence="2" id="KW-1185">Reference proteome</keyword>
<evidence type="ECO:0000313" key="1">
    <source>
        <dbReference type="EMBL" id="CAG8702924.1"/>
    </source>
</evidence>
<dbReference type="AlphaFoldDB" id="A0A9N9HSB1"/>
<dbReference type="EMBL" id="CAJVPY010008952">
    <property type="protein sequence ID" value="CAG8702924.1"/>
    <property type="molecule type" value="Genomic_DNA"/>
</dbReference>
<protein>
    <submittedName>
        <fullName evidence="1">20363_t:CDS:1</fullName>
    </submittedName>
</protein>
<comment type="caution">
    <text evidence="1">The sequence shown here is derived from an EMBL/GenBank/DDBJ whole genome shotgun (WGS) entry which is preliminary data.</text>
</comment>
<sequence>MLNILQNNPPNIDEFQKIRDQILSTFELELLKDGGELDLKIQISNLTDIQKQQLQELQAEQIRRELLFTQQQNRLNELRLARLEFWTEYLAKYNLFVEQIQNKTDLYRLRGFWITKINNSRFTNEEKLNLHKIHEEHIRILLEQLQQSDY</sequence>
<dbReference type="Proteomes" id="UP000789405">
    <property type="component" value="Unassembled WGS sequence"/>
</dbReference>
<accession>A0A9N9HSB1</accession>